<accession>A0A9X1PSI1</accession>
<evidence type="ECO:0000313" key="2">
    <source>
        <dbReference type="EMBL" id="MCF0065690.1"/>
    </source>
</evidence>
<organism evidence="2 3">
    <name type="scientific">Dyadobacter chenwenxiniae</name>
    <dbReference type="NCBI Taxonomy" id="2906456"/>
    <lineage>
        <taxon>Bacteria</taxon>
        <taxon>Pseudomonadati</taxon>
        <taxon>Bacteroidota</taxon>
        <taxon>Cytophagia</taxon>
        <taxon>Cytophagales</taxon>
        <taxon>Spirosomataceae</taxon>
        <taxon>Dyadobacter</taxon>
    </lineage>
</organism>
<feature type="signal peptide" evidence="1">
    <location>
        <begin position="1"/>
        <end position="21"/>
    </location>
</feature>
<feature type="chain" id="PRO_5040718986" description="Antitoxin component YwqK of the YwqJK toxin-antitoxin module" evidence="1">
    <location>
        <begin position="22"/>
        <end position="346"/>
    </location>
</feature>
<reference evidence="2" key="1">
    <citation type="submission" date="2021-12" db="EMBL/GenBank/DDBJ databases">
        <title>Novel species in genus Dyadobacter.</title>
        <authorList>
            <person name="Ma C."/>
        </authorList>
    </citation>
    <scope>NUCLEOTIDE SEQUENCE</scope>
    <source>
        <strain evidence="2">LJ419</strain>
    </source>
</reference>
<gene>
    <name evidence="2" type="ORF">LXM26_29525</name>
</gene>
<name>A0A9X1PSI1_9BACT</name>
<dbReference type="EMBL" id="JAJTTC010000013">
    <property type="protein sequence ID" value="MCF0065690.1"/>
    <property type="molecule type" value="Genomic_DNA"/>
</dbReference>
<sequence>MQRVILFSCLFALIYAETALGQTEQSKETPSWLPKETVKKDTVNRSKGLKSFVSGLDPVVGASFPGVSTPGVSTGGADGKSTSLSTLFGETIPDLGLKVKEFKSQKKERKSKKEKAKLAKVQYEGIPMQSMSVKYGSGDRATVEYFHVLKEYKPLNQYVLGANTRWYDRKGKKLSSALIKDKEQALPLHGSYKKYNGENLIEEGFYYMGVKDGRWVKYDTKFNLIDKSVWDHGFPAESRITYYDSAHSQIKEVLPVMFGQVEGEYMQFYKEGQLAVSGKYDGGAKIGRWVEYYQFRRQRKKEIQYPKSGWDEEFEPFVLREWDEKGKLLYDYTKDPRASAEEETEN</sequence>
<dbReference type="RefSeq" id="WP_234658718.1">
    <property type="nucleotide sequence ID" value="NZ_CP094997.1"/>
</dbReference>
<protein>
    <recommendedName>
        <fullName evidence="4">Antitoxin component YwqK of the YwqJK toxin-antitoxin module</fullName>
    </recommendedName>
</protein>
<comment type="caution">
    <text evidence="2">The sequence shown here is derived from an EMBL/GenBank/DDBJ whole genome shotgun (WGS) entry which is preliminary data.</text>
</comment>
<evidence type="ECO:0000313" key="3">
    <source>
        <dbReference type="Proteomes" id="UP001139000"/>
    </source>
</evidence>
<proteinExistence type="predicted"/>
<dbReference type="Proteomes" id="UP001139000">
    <property type="component" value="Unassembled WGS sequence"/>
</dbReference>
<evidence type="ECO:0000256" key="1">
    <source>
        <dbReference type="SAM" id="SignalP"/>
    </source>
</evidence>
<keyword evidence="3" id="KW-1185">Reference proteome</keyword>
<evidence type="ECO:0008006" key="4">
    <source>
        <dbReference type="Google" id="ProtNLM"/>
    </source>
</evidence>
<dbReference type="SUPFAM" id="SSF82185">
    <property type="entry name" value="Histone H3 K4-specific methyltransferase SET7/9 N-terminal domain"/>
    <property type="match status" value="1"/>
</dbReference>
<dbReference type="AlphaFoldDB" id="A0A9X1PSI1"/>
<keyword evidence="1" id="KW-0732">Signal</keyword>